<evidence type="ECO:0000256" key="6">
    <source>
        <dbReference type="ARBA" id="ARBA00023065"/>
    </source>
</evidence>
<feature type="transmembrane region" description="Helical" evidence="9">
    <location>
        <begin position="75"/>
        <end position="92"/>
    </location>
</feature>
<dbReference type="GO" id="GO:0005769">
    <property type="term" value="C:early endosome"/>
    <property type="evidence" value="ECO:0007669"/>
    <property type="project" value="TreeGrafter"/>
</dbReference>
<dbReference type="eggNOG" id="KOG1965">
    <property type="taxonomic scope" value="Eukaryota"/>
</dbReference>
<dbReference type="GO" id="GO:0000329">
    <property type="term" value="C:fungal-type vacuole membrane"/>
    <property type="evidence" value="ECO:0007669"/>
    <property type="project" value="TreeGrafter"/>
</dbReference>
<sequence>MEKPPVEEEELYSSWALLILTSLIILSLFSSYYLQRKQIRALHETVISIFAGMLVGLIIRMSPGSMIQDMVTFNYTYFFNLLLPPIILNTGYEMKKGNFFKNLGTILTFAFLGTFISALVIGILVGIISAMGIGSMSLSFLDSMIFGSVLSATDPVTVLTIFQSLKVDPKLYSIVFGESILNDVVSIVLYETLKKYRGQDFHFSNITHGIFIFFLNFGTSLIIGVIIGVSCALISFNYYNIFDFISFANIKP</sequence>
<dbReference type="InterPro" id="IPR004709">
    <property type="entry name" value="NaH_exchanger"/>
</dbReference>
<dbReference type="VEuPathDB" id="FungiDB:RhiirFUN_021431"/>
<dbReference type="AlphaFoldDB" id="U9TKA1"/>
<keyword evidence="3 9" id="KW-0812">Transmembrane</keyword>
<keyword evidence="6" id="KW-0406">Ion transport</keyword>
<keyword evidence="8" id="KW-0739">Sodium transport</keyword>
<evidence type="ECO:0000313" key="11">
    <source>
        <dbReference type="EMBL" id="ESA08550.1"/>
    </source>
</evidence>
<dbReference type="GO" id="GO:0007035">
    <property type="term" value="P:vacuolar acidification"/>
    <property type="evidence" value="ECO:0007669"/>
    <property type="project" value="TreeGrafter"/>
</dbReference>
<feature type="transmembrane region" description="Helical" evidence="9">
    <location>
        <begin position="210"/>
        <end position="236"/>
    </location>
</feature>
<comment type="subcellular location">
    <subcellularLocation>
        <location evidence="1">Membrane</location>
        <topology evidence="1">Multi-pass membrane protein</topology>
    </subcellularLocation>
</comment>
<dbReference type="GO" id="GO:0005770">
    <property type="term" value="C:late endosome"/>
    <property type="evidence" value="ECO:0007669"/>
    <property type="project" value="TreeGrafter"/>
</dbReference>
<keyword evidence="5" id="KW-0915">Sodium</keyword>
<evidence type="ECO:0000256" key="8">
    <source>
        <dbReference type="ARBA" id="ARBA00023201"/>
    </source>
</evidence>
<evidence type="ECO:0000259" key="10">
    <source>
        <dbReference type="Pfam" id="PF00999"/>
    </source>
</evidence>
<feature type="transmembrane region" description="Helical" evidence="9">
    <location>
        <begin position="46"/>
        <end position="63"/>
    </location>
</feature>
<dbReference type="GO" id="GO:0015386">
    <property type="term" value="F:potassium:proton antiporter activity"/>
    <property type="evidence" value="ECO:0007669"/>
    <property type="project" value="TreeGrafter"/>
</dbReference>
<proteinExistence type="predicted"/>
<dbReference type="Gene3D" id="6.10.140.1330">
    <property type="match status" value="1"/>
</dbReference>
<dbReference type="PANTHER" id="PTHR10110">
    <property type="entry name" value="SODIUM/HYDROGEN EXCHANGER"/>
    <property type="match status" value="1"/>
</dbReference>
<evidence type="ECO:0000256" key="2">
    <source>
        <dbReference type="ARBA" id="ARBA00022448"/>
    </source>
</evidence>
<name>U9TKA1_RHIID</name>
<dbReference type="EMBL" id="KI289061">
    <property type="protein sequence ID" value="ESA08550.1"/>
    <property type="molecule type" value="Genomic_DNA"/>
</dbReference>
<feature type="domain" description="Cation/H+ exchanger transmembrane" evidence="10">
    <location>
        <begin position="26"/>
        <end position="235"/>
    </location>
</feature>
<dbReference type="HOGENOM" id="CLU_082310_0_0_1"/>
<dbReference type="Pfam" id="PF00999">
    <property type="entry name" value="Na_H_Exchanger"/>
    <property type="match status" value="1"/>
</dbReference>
<gene>
    <name evidence="11" type="ORF">GLOINDRAFT_31570</name>
</gene>
<evidence type="ECO:0000256" key="1">
    <source>
        <dbReference type="ARBA" id="ARBA00004141"/>
    </source>
</evidence>
<organism evidence="11">
    <name type="scientific">Rhizophagus irregularis (strain DAOM 181602 / DAOM 197198 / MUCL 43194)</name>
    <name type="common">Arbuscular mycorrhizal fungus</name>
    <name type="synonym">Glomus intraradices</name>
    <dbReference type="NCBI Taxonomy" id="747089"/>
    <lineage>
        <taxon>Eukaryota</taxon>
        <taxon>Fungi</taxon>
        <taxon>Fungi incertae sedis</taxon>
        <taxon>Mucoromycota</taxon>
        <taxon>Glomeromycotina</taxon>
        <taxon>Glomeromycetes</taxon>
        <taxon>Glomerales</taxon>
        <taxon>Glomeraceae</taxon>
        <taxon>Rhizophagus</taxon>
    </lineage>
</organism>
<evidence type="ECO:0000256" key="9">
    <source>
        <dbReference type="SAM" id="Phobius"/>
    </source>
</evidence>
<dbReference type="GO" id="GO:0015385">
    <property type="term" value="F:sodium:proton antiporter activity"/>
    <property type="evidence" value="ECO:0007669"/>
    <property type="project" value="InterPro"/>
</dbReference>
<dbReference type="InterPro" id="IPR006153">
    <property type="entry name" value="Cation/H_exchanger_TM"/>
</dbReference>
<accession>U9TKA1</accession>
<feature type="transmembrane region" description="Helical" evidence="9">
    <location>
        <begin position="104"/>
        <end position="131"/>
    </location>
</feature>
<evidence type="ECO:0000256" key="7">
    <source>
        <dbReference type="ARBA" id="ARBA00023136"/>
    </source>
</evidence>
<evidence type="ECO:0000256" key="5">
    <source>
        <dbReference type="ARBA" id="ARBA00023053"/>
    </source>
</evidence>
<dbReference type="InterPro" id="IPR018422">
    <property type="entry name" value="Cation/H_exchanger_CPA1"/>
</dbReference>
<reference evidence="11" key="1">
    <citation type="submission" date="2013-07" db="EMBL/GenBank/DDBJ databases">
        <title>The genome of an arbuscular mycorrhizal fungus provides insights into the evolution of the oldest plant symbiosis.</title>
        <authorList>
            <consortium name="DOE Joint Genome Institute"/>
            <person name="Tisserant E."/>
            <person name="Malbreil M."/>
            <person name="Kuo A."/>
            <person name="Kohler A."/>
            <person name="Symeonidi A."/>
            <person name="Balestrini R."/>
            <person name="Charron P."/>
            <person name="Duensing N."/>
            <person name="Frei-dit-Frey N."/>
            <person name="Gianinazzi-Pearson V."/>
            <person name="Gilbert B."/>
            <person name="Handa Y."/>
            <person name="Hijri M."/>
            <person name="Kaul R."/>
            <person name="Kawaguchi M."/>
            <person name="Krajinski F."/>
            <person name="Lammers P."/>
            <person name="Lapierre D."/>
            <person name="Masclaux F.G."/>
            <person name="Murat C."/>
            <person name="Morin E."/>
            <person name="Ndikumana S."/>
            <person name="Pagni M."/>
            <person name="Petitpierre D."/>
            <person name="Requena N."/>
            <person name="Rosikiewicz P."/>
            <person name="Riley R."/>
            <person name="Saito K."/>
            <person name="San Clemente H."/>
            <person name="Shapiro H."/>
            <person name="van Tuinen D."/>
            <person name="Becard G."/>
            <person name="Bonfante P."/>
            <person name="Paszkowski U."/>
            <person name="Shachar-Hill Y."/>
            <person name="Young J.P."/>
            <person name="Sanders I.R."/>
            <person name="Henrissat B."/>
            <person name="Rensing S.A."/>
            <person name="Grigoriev I.V."/>
            <person name="Corradi N."/>
            <person name="Roux C."/>
            <person name="Martin F."/>
        </authorList>
    </citation>
    <scope>NUCLEOTIDE SEQUENCE</scope>
    <source>
        <strain evidence="11">DAOM 197198</strain>
    </source>
</reference>
<keyword evidence="2" id="KW-0813">Transport</keyword>
<feature type="transmembrane region" description="Helical" evidence="9">
    <location>
        <begin position="143"/>
        <end position="162"/>
    </location>
</feature>
<evidence type="ECO:0000256" key="3">
    <source>
        <dbReference type="ARBA" id="ARBA00022692"/>
    </source>
</evidence>
<evidence type="ECO:0000256" key="4">
    <source>
        <dbReference type="ARBA" id="ARBA00022989"/>
    </source>
</evidence>
<feature type="transmembrane region" description="Helical" evidence="9">
    <location>
        <begin position="12"/>
        <end position="34"/>
    </location>
</feature>
<dbReference type="PRINTS" id="PR01084">
    <property type="entry name" value="NAHEXCHNGR"/>
</dbReference>
<keyword evidence="4 9" id="KW-1133">Transmembrane helix</keyword>
<dbReference type="PANTHER" id="PTHR10110:SF187">
    <property type="entry name" value="SODIUM_HYDROGEN EXCHANGER"/>
    <property type="match status" value="1"/>
</dbReference>
<protein>
    <recommendedName>
        <fullName evidence="10">Cation/H+ exchanger transmembrane domain-containing protein</fullName>
    </recommendedName>
</protein>
<keyword evidence="7 9" id="KW-0472">Membrane</keyword>